<evidence type="ECO:0000313" key="1">
    <source>
        <dbReference type="EMBL" id="KAL0489435.1"/>
    </source>
</evidence>
<organism evidence="1 2">
    <name type="scientific">Acrasis kona</name>
    <dbReference type="NCBI Taxonomy" id="1008807"/>
    <lineage>
        <taxon>Eukaryota</taxon>
        <taxon>Discoba</taxon>
        <taxon>Heterolobosea</taxon>
        <taxon>Tetramitia</taxon>
        <taxon>Eutetramitia</taxon>
        <taxon>Acrasidae</taxon>
        <taxon>Acrasis</taxon>
    </lineage>
</organism>
<accession>A0AAW2ZKW4</accession>
<dbReference type="Proteomes" id="UP001431209">
    <property type="component" value="Unassembled WGS sequence"/>
</dbReference>
<sequence length="270" mass="31096">MNTVVATSHVMNSIKLTEDIQTGFDVSELLNDNEVVRTSDDEEENVIELYGSDNEELIDYCDEDCVVDDYQQKSKARVEKWKQMEHHIKRSGTVSLTLAPHHLVEFKFGVGKFMDSYNDMNEAHKIAEEINVDDATLYKILLHEGRSKFKMGDTQQSLDYLTRAKRIDATDANLLQLIKEVEHIIYFEGMIDPLNAQHCTSALVVDKKKPSKENALHSVNCIFCENVRHCTPYCSHFISQSQYKSGRTSNSWQNSYLLYNKKHLYQDAKS</sequence>
<dbReference type="InterPro" id="IPR011990">
    <property type="entry name" value="TPR-like_helical_dom_sf"/>
</dbReference>
<name>A0AAW2ZKW4_9EUKA</name>
<dbReference type="AlphaFoldDB" id="A0AAW2ZKW4"/>
<dbReference type="SUPFAM" id="SSF48452">
    <property type="entry name" value="TPR-like"/>
    <property type="match status" value="1"/>
</dbReference>
<proteinExistence type="predicted"/>
<comment type="caution">
    <text evidence="1">The sequence shown here is derived from an EMBL/GenBank/DDBJ whole genome shotgun (WGS) entry which is preliminary data.</text>
</comment>
<dbReference type="EMBL" id="JAOPGA020001558">
    <property type="protein sequence ID" value="KAL0489435.1"/>
    <property type="molecule type" value="Genomic_DNA"/>
</dbReference>
<keyword evidence="2" id="KW-1185">Reference proteome</keyword>
<reference evidence="1 2" key="1">
    <citation type="submission" date="2024-03" db="EMBL/GenBank/DDBJ databases">
        <title>The Acrasis kona genome and developmental transcriptomes reveal deep origins of eukaryotic multicellular pathways.</title>
        <authorList>
            <person name="Sheikh S."/>
            <person name="Fu C.-J."/>
            <person name="Brown M.W."/>
            <person name="Baldauf S.L."/>
        </authorList>
    </citation>
    <scope>NUCLEOTIDE SEQUENCE [LARGE SCALE GENOMIC DNA]</scope>
    <source>
        <strain evidence="1 2">ATCC MYA-3509</strain>
    </source>
</reference>
<gene>
    <name evidence="1" type="ORF">AKO1_009158</name>
</gene>
<protein>
    <submittedName>
        <fullName evidence="1">Uncharacterized protein</fullName>
    </submittedName>
</protein>
<evidence type="ECO:0000313" key="2">
    <source>
        <dbReference type="Proteomes" id="UP001431209"/>
    </source>
</evidence>